<dbReference type="GO" id="GO:0030599">
    <property type="term" value="F:pectinesterase activity"/>
    <property type="evidence" value="ECO:0007669"/>
    <property type="project" value="UniProtKB-UniRule"/>
</dbReference>
<evidence type="ECO:0000256" key="1">
    <source>
        <dbReference type="ARBA" id="ARBA00008891"/>
    </source>
</evidence>
<reference evidence="8" key="1">
    <citation type="submission" date="2016-11" db="EMBL/GenBank/DDBJ databases">
        <authorList>
            <person name="Varghese N."/>
            <person name="Submissions S."/>
        </authorList>
    </citation>
    <scope>NUCLEOTIDE SEQUENCE [LARGE SCALE GENOMIC DNA]</scope>
    <source>
        <strain evidence="8">DSM 27370</strain>
    </source>
</reference>
<comment type="catalytic activity">
    <reaction evidence="5">
        <text>[(1-&gt;4)-alpha-D-galacturonosyl methyl ester](n) + n H2O = [(1-&gt;4)-alpha-D-galacturonosyl](n) + n methanol + n H(+)</text>
        <dbReference type="Rhea" id="RHEA:22380"/>
        <dbReference type="Rhea" id="RHEA-COMP:14570"/>
        <dbReference type="Rhea" id="RHEA-COMP:14573"/>
        <dbReference type="ChEBI" id="CHEBI:15377"/>
        <dbReference type="ChEBI" id="CHEBI:15378"/>
        <dbReference type="ChEBI" id="CHEBI:17790"/>
        <dbReference type="ChEBI" id="CHEBI:140522"/>
        <dbReference type="ChEBI" id="CHEBI:140523"/>
        <dbReference type="EC" id="3.1.1.11"/>
    </reaction>
</comment>
<feature type="chain" id="PRO_5009735405" description="Pectinesterase" evidence="5">
    <location>
        <begin position="20"/>
        <end position="320"/>
    </location>
</feature>
<feature type="signal peptide" evidence="5">
    <location>
        <begin position="1"/>
        <end position="19"/>
    </location>
</feature>
<dbReference type="GO" id="GO:0009279">
    <property type="term" value="C:cell outer membrane"/>
    <property type="evidence" value="ECO:0007669"/>
    <property type="project" value="TreeGrafter"/>
</dbReference>
<dbReference type="EMBL" id="FQUC01000014">
    <property type="protein sequence ID" value="SHG03533.1"/>
    <property type="molecule type" value="Genomic_DNA"/>
</dbReference>
<proteinExistence type="inferred from homology"/>
<keyword evidence="5" id="KW-0732">Signal</keyword>
<evidence type="ECO:0000256" key="2">
    <source>
        <dbReference type="ARBA" id="ARBA00022801"/>
    </source>
</evidence>
<keyword evidence="3 5" id="KW-0063">Aspartyl esterase</keyword>
<feature type="active site" evidence="4">
    <location>
        <position position="178"/>
    </location>
</feature>
<protein>
    <recommendedName>
        <fullName evidence="5">Pectinesterase</fullName>
        <ecNumber evidence="5">3.1.1.11</ecNumber>
    </recommendedName>
</protein>
<dbReference type="PANTHER" id="PTHR31321:SF57">
    <property type="entry name" value="PECTINESTERASE 53-RELATED"/>
    <property type="match status" value="1"/>
</dbReference>
<gene>
    <name evidence="7" type="ORF">SAMN05444362_11426</name>
</gene>
<dbReference type="Proteomes" id="UP000184480">
    <property type="component" value="Unassembled WGS sequence"/>
</dbReference>
<comment type="pathway">
    <text evidence="5">Glycan metabolism; pectin degradation; 2-dehydro-3-deoxy-D-gluconate from pectin: step 1/5.</text>
</comment>
<accession>A0A1M5GIL2</accession>
<dbReference type="InterPro" id="IPR018040">
    <property type="entry name" value="Pectinesterase_Tyr_AS"/>
</dbReference>
<dbReference type="Gene3D" id="2.160.20.10">
    <property type="entry name" value="Single-stranded right-handed beta-helix, Pectin lyase-like"/>
    <property type="match status" value="1"/>
</dbReference>
<feature type="domain" description="Pectinesterase catalytic" evidence="6">
    <location>
        <begin position="27"/>
        <end position="310"/>
    </location>
</feature>
<dbReference type="OrthoDB" id="9804686at2"/>
<evidence type="ECO:0000259" key="6">
    <source>
        <dbReference type="Pfam" id="PF01095"/>
    </source>
</evidence>
<name>A0A1M5GIL2_9BACT</name>
<dbReference type="PROSITE" id="PS00800">
    <property type="entry name" value="PECTINESTERASE_1"/>
    <property type="match status" value="1"/>
</dbReference>
<dbReference type="UniPathway" id="UPA00545">
    <property type="reaction ID" value="UER00823"/>
</dbReference>
<evidence type="ECO:0000313" key="8">
    <source>
        <dbReference type="Proteomes" id="UP000184480"/>
    </source>
</evidence>
<evidence type="ECO:0000256" key="4">
    <source>
        <dbReference type="PROSITE-ProRule" id="PRU10040"/>
    </source>
</evidence>
<dbReference type="InterPro" id="IPR033131">
    <property type="entry name" value="Pectinesterase_Asp_AS"/>
</dbReference>
<dbReference type="RefSeq" id="WP_062181693.1">
    <property type="nucleotide sequence ID" value="NZ_BBXL01000014.1"/>
</dbReference>
<dbReference type="PANTHER" id="PTHR31321">
    <property type="entry name" value="ACYL-COA THIOESTER HYDROLASE YBHC-RELATED"/>
    <property type="match status" value="1"/>
</dbReference>
<dbReference type="SUPFAM" id="SSF51126">
    <property type="entry name" value="Pectin lyase-like"/>
    <property type="match status" value="1"/>
</dbReference>
<dbReference type="Pfam" id="PF01095">
    <property type="entry name" value="Pectinesterase"/>
    <property type="match status" value="1"/>
</dbReference>
<dbReference type="AlphaFoldDB" id="A0A1M5GIL2"/>
<evidence type="ECO:0000313" key="7">
    <source>
        <dbReference type="EMBL" id="SHG03533.1"/>
    </source>
</evidence>
<dbReference type="InterPro" id="IPR011050">
    <property type="entry name" value="Pectin_lyase_fold/virulence"/>
</dbReference>
<dbReference type="InterPro" id="IPR000070">
    <property type="entry name" value="Pectinesterase_cat"/>
</dbReference>
<dbReference type="EC" id="3.1.1.11" evidence="5"/>
<sequence>MRKFIYLFCLLLCSISIWAVENDDRTIVVDRNGTGHFRNIQQAIDSVRAFDPKGEMTIYIKKGVYKEKLVLHTHLTNVKLVGEDRDKTIINYDDHANVNKMGTFRSYSFKISGNDITVENLTIENSAAPMGQAVALFVEGDRVVFRNCRFLGNQDTIYTGREAMRQYFENCYIEGTTDFIFGPSTAWFENCRIYCKSNSYITAASTPENIKYGYIFNNCTVELAPGVDKEYLGRPWRAYAMTLFMNCSLPKGIKSEGWENWRNPENEKTARYMEYNNSGEGAATAGRVKWAKMLTKQEAAEYTIENVLKGCDNWNPLVKK</sequence>
<dbReference type="STRING" id="1346286.SAMN05444362_11426"/>
<dbReference type="InterPro" id="IPR012334">
    <property type="entry name" value="Pectin_lyas_fold"/>
</dbReference>
<evidence type="ECO:0000256" key="3">
    <source>
        <dbReference type="ARBA" id="ARBA00023085"/>
    </source>
</evidence>
<dbReference type="PROSITE" id="PS00503">
    <property type="entry name" value="PECTINESTERASE_2"/>
    <property type="match status" value="1"/>
</dbReference>
<keyword evidence="2 5" id="KW-0378">Hydrolase</keyword>
<evidence type="ECO:0000256" key="5">
    <source>
        <dbReference type="RuleBase" id="RU000589"/>
    </source>
</evidence>
<comment type="similarity">
    <text evidence="1">Belongs to the pectinesterase family.</text>
</comment>
<keyword evidence="8" id="KW-1185">Reference proteome</keyword>
<dbReference type="GO" id="GO:0045490">
    <property type="term" value="P:pectin catabolic process"/>
    <property type="evidence" value="ECO:0007669"/>
    <property type="project" value="UniProtKB-UniRule"/>
</dbReference>
<organism evidence="7 8">
    <name type="scientific">Dysgonomonas macrotermitis</name>
    <dbReference type="NCBI Taxonomy" id="1346286"/>
    <lineage>
        <taxon>Bacteria</taxon>
        <taxon>Pseudomonadati</taxon>
        <taxon>Bacteroidota</taxon>
        <taxon>Bacteroidia</taxon>
        <taxon>Bacteroidales</taxon>
        <taxon>Dysgonomonadaceae</taxon>
        <taxon>Dysgonomonas</taxon>
    </lineage>
</organism>
<dbReference type="GO" id="GO:0042545">
    <property type="term" value="P:cell wall modification"/>
    <property type="evidence" value="ECO:0007669"/>
    <property type="project" value="UniProtKB-UniRule"/>
</dbReference>